<dbReference type="Proteomes" id="UP000197277">
    <property type="component" value="Unassembled WGS sequence"/>
</dbReference>
<reference evidence="2 3" key="1">
    <citation type="submission" date="2017-06" db="EMBL/GenBank/DDBJ databases">
        <title>Hymenobacter amundsenii sp. nov. isolated from regoliths in Antarctica.</title>
        <authorList>
            <person name="Sedlacek I."/>
            <person name="Kralova S."/>
            <person name="Pantucek R."/>
            <person name="Svec P."/>
            <person name="Holochova P."/>
            <person name="Stankova E."/>
            <person name="Vrbovska V."/>
            <person name="Busse H.-J."/>
        </authorList>
    </citation>
    <scope>NUCLEOTIDE SEQUENCE [LARGE SCALE GENOMIC DNA]</scope>
    <source>
        <strain evidence="2 3">CCM 8682</strain>
    </source>
</reference>
<comment type="caution">
    <text evidence="2">The sequence shown here is derived from an EMBL/GenBank/DDBJ whole genome shotgun (WGS) entry which is preliminary data.</text>
</comment>
<accession>A0A246FK16</accession>
<evidence type="ECO:0000259" key="1">
    <source>
        <dbReference type="Pfam" id="PF12867"/>
    </source>
</evidence>
<evidence type="ECO:0000313" key="2">
    <source>
        <dbReference type="EMBL" id="OWP62924.1"/>
    </source>
</evidence>
<dbReference type="SUPFAM" id="SSF109854">
    <property type="entry name" value="DinB/YfiT-like putative metalloenzymes"/>
    <property type="match status" value="1"/>
</dbReference>
<gene>
    <name evidence="2" type="ORF">CDA63_11950</name>
</gene>
<dbReference type="AlphaFoldDB" id="A0A246FK16"/>
<proteinExistence type="predicted"/>
<keyword evidence="3" id="KW-1185">Reference proteome</keyword>
<organism evidence="2 3">
    <name type="scientific">Hymenobacter amundsenii</name>
    <dbReference type="NCBI Taxonomy" id="2006685"/>
    <lineage>
        <taxon>Bacteria</taxon>
        <taxon>Pseudomonadati</taxon>
        <taxon>Bacteroidota</taxon>
        <taxon>Cytophagia</taxon>
        <taxon>Cytophagales</taxon>
        <taxon>Hymenobacteraceae</taxon>
        <taxon>Hymenobacter</taxon>
    </lineage>
</organism>
<dbReference type="Gene3D" id="1.20.120.450">
    <property type="entry name" value="dinb family like domain"/>
    <property type="match status" value="1"/>
</dbReference>
<dbReference type="OrthoDB" id="1524454at2"/>
<name>A0A246FK16_9BACT</name>
<feature type="domain" description="DinB-like" evidence="1">
    <location>
        <begin position="41"/>
        <end position="201"/>
    </location>
</feature>
<dbReference type="InterPro" id="IPR034660">
    <property type="entry name" value="DinB/YfiT-like"/>
</dbReference>
<protein>
    <recommendedName>
        <fullName evidence="1">DinB-like domain-containing protein</fullName>
    </recommendedName>
</protein>
<dbReference type="EMBL" id="NIRR01000018">
    <property type="protein sequence ID" value="OWP62924.1"/>
    <property type="molecule type" value="Genomic_DNA"/>
</dbReference>
<dbReference type="InterPro" id="IPR024775">
    <property type="entry name" value="DinB-like"/>
</dbReference>
<dbReference type="Pfam" id="PF12867">
    <property type="entry name" value="DinB_2"/>
    <property type="match status" value="1"/>
</dbReference>
<evidence type="ECO:0000313" key="3">
    <source>
        <dbReference type="Proteomes" id="UP000197277"/>
    </source>
</evidence>
<sequence length="216" mass="24229">MWAGSRIITSPSVARLPPLMPDTPHQTTHFLNMLTAEVAGMREIVNRRFRPLSDDQLNRGPGPGKWSVGQCLEHLNILGGLYLPLISRKLKAARERGTRPADAVKHGYVGRKMTEALRVPATEKPLTSPQQYAPSGYRLPRTVLEVFGRQLDELTHLIEQARTVNMNAVRIPNPIIPLYYPRLPDVLEMLVVHLDRHIGQAERVLDGLEGNESVTE</sequence>